<evidence type="ECO:0000313" key="10">
    <source>
        <dbReference type="Proteomes" id="UP000245461"/>
    </source>
</evidence>
<dbReference type="PANTHER" id="PTHR32234:SF3">
    <property type="entry name" value="SUPPRESSION OF COPPER SENSITIVITY PROTEIN"/>
    <property type="match status" value="1"/>
</dbReference>
<keyword evidence="10" id="KW-1185">Reference proteome</keyword>
<dbReference type="GO" id="GO:0015035">
    <property type="term" value="F:protein-disulfide reductase activity"/>
    <property type="evidence" value="ECO:0007669"/>
    <property type="project" value="TreeGrafter"/>
</dbReference>
<feature type="transmembrane region" description="Helical" evidence="6">
    <location>
        <begin position="544"/>
        <end position="562"/>
    </location>
</feature>
<feature type="transmembrane region" description="Helical" evidence="6">
    <location>
        <begin position="518"/>
        <end position="537"/>
    </location>
</feature>
<evidence type="ECO:0000256" key="6">
    <source>
        <dbReference type="SAM" id="Phobius"/>
    </source>
</evidence>
<dbReference type="SUPFAM" id="SSF52833">
    <property type="entry name" value="Thioredoxin-like"/>
    <property type="match status" value="1"/>
</dbReference>
<dbReference type="GO" id="GO:0045454">
    <property type="term" value="P:cell redox homeostasis"/>
    <property type="evidence" value="ECO:0007669"/>
    <property type="project" value="TreeGrafter"/>
</dbReference>
<dbReference type="GO" id="GO:0016020">
    <property type="term" value="C:membrane"/>
    <property type="evidence" value="ECO:0007669"/>
    <property type="project" value="UniProtKB-SubCell"/>
</dbReference>
<organism evidence="9 10">
    <name type="scientific">Zavarzinia aquatilis</name>
    <dbReference type="NCBI Taxonomy" id="2211142"/>
    <lineage>
        <taxon>Bacteria</taxon>
        <taxon>Pseudomonadati</taxon>
        <taxon>Pseudomonadota</taxon>
        <taxon>Alphaproteobacteria</taxon>
        <taxon>Rhodospirillales</taxon>
        <taxon>Zavarziniaceae</taxon>
        <taxon>Zavarzinia</taxon>
    </lineage>
</organism>
<dbReference type="Gene3D" id="3.40.30.10">
    <property type="entry name" value="Glutaredoxin"/>
    <property type="match status" value="1"/>
</dbReference>
<feature type="transmembrane region" description="Helical" evidence="6">
    <location>
        <begin position="341"/>
        <end position="362"/>
    </location>
</feature>
<dbReference type="CDD" id="cd02953">
    <property type="entry name" value="DsbDgamma"/>
    <property type="match status" value="1"/>
</dbReference>
<dbReference type="InterPro" id="IPR036249">
    <property type="entry name" value="Thioredoxin-like_sf"/>
</dbReference>
<feature type="domain" description="Cytochrome C biogenesis protein transmembrane" evidence="7">
    <location>
        <begin position="298"/>
        <end position="508"/>
    </location>
</feature>
<feature type="transmembrane region" description="Helical" evidence="6">
    <location>
        <begin position="294"/>
        <end position="320"/>
    </location>
</feature>
<evidence type="ECO:0000256" key="3">
    <source>
        <dbReference type="ARBA" id="ARBA00022748"/>
    </source>
</evidence>
<dbReference type="InterPro" id="IPR028250">
    <property type="entry name" value="DsbDN"/>
</dbReference>
<dbReference type="Pfam" id="PF02683">
    <property type="entry name" value="DsbD_TM"/>
    <property type="match status" value="1"/>
</dbReference>
<feature type="domain" description="Thiol:disulfide interchange protein DsbD N-terminal" evidence="8">
    <location>
        <begin position="41"/>
        <end position="158"/>
    </location>
</feature>
<evidence type="ECO:0000259" key="8">
    <source>
        <dbReference type="Pfam" id="PF11412"/>
    </source>
</evidence>
<feature type="transmembrane region" description="Helical" evidence="6">
    <location>
        <begin position="495"/>
        <end position="512"/>
    </location>
</feature>
<evidence type="ECO:0000313" key="9">
    <source>
        <dbReference type="EMBL" id="PWR18499.1"/>
    </source>
</evidence>
<keyword evidence="3" id="KW-0201">Cytochrome c-type biogenesis</keyword>
<name>A0A317DUZ1_9PROT</name>
<dbReference type="InterPro" id="IPR003834">
    <property type="entry name" value="Cyt_c_assmbl_TM_dom"/>
</dbReference>
<comment type="subcellular location">
    <subcellularLocation>
        <location evidence="1">Membrane</location>
        <topology evidence="1">Multi-pass membrane protein</topology>
    </subcellularLocation>
</comment>
<gene>
    <name evidence="9" type="ORF">DKG74_18950</name>
</gene>
<dbReference type="AlphaFoldDB" id="A0A317DUZ1"/>
<evidence type="ECO:0000256" key="4">
    <source>
        <dbReference type="ARBA" id="ARBA00022989"/>
    </source>
</evidence>
<keyword evidence="5 6" id="KW-0472">Membrane</keyword>
<accession>A0A317DUZ1</accession>
<reference evidence="9 10" key="1">
    <citation type="submission" date="2018-05" db="EMBL/GenBank/DDBJ databases">
        <title>Zavarzinia sp. HR-AS.</title>
        <authorList>
            <person name="Lee Y."/>
            <person name="Jeon C.O."/>
        </authorList>
    </citation>
    <scope>NUCLEOTIDE SEQUENCE [LARGE SCALE GENOMIC DNA]</scope>
    <source>
        <strain evidence="9 10">HR-AS</strain>
    </source>
</reference>
<evidence type="ECO:0000256" key="1">
    <source>
        <dbReference type="ARBA" id="ARBA00004141"/>
    </source>
</evidence>
<evidence type="ECO:0000259" key="7">
    <source>
        <dbReference type="Pfam" id="PF02683"/>
    </source>
</evidence>
<protein>
    <submittedName>
        <fullName evidence="9">Thiol:disulfide interchange protein</fullName>
    </submittedName>
</protein>
<dbReference type="EMBL" id="QGLE01000014">
    <property type="protein sequence ID" value="PWR18499.1"/>
    <property type="molecule type" value="Genomic_DNA"/>
</dbReference>
<dbReference type="GO" id="GO:0017004">
    <property type="term" value="P:cytochrome complex assembly"/>
    <property type="evidence" value="ECO:0007669"/>
    <property type="project" value="UniProtKB-KW"/>
</dbReference>
<dbReference type="InterPro" id="IPR035671">
    <property type="entry name" value="DsbD_gamma"/>
</dbReference>
<comment type="caution">
    <text evidence="9">The sequence shown here is derived from an EMBL/GenBank/DDBJ whole genome shotgun (WGS) entry which is preliminary data.</text>
</comment>
<evidence type="ECO:0000256" key="2">
    <source>
        <dbReference type="ARBA" id="ARBA00022692"/>
    </source>
</evidence>
<keyword evidence="2 6" id="KW-0812">Transmembrane</keyword>
<dbReference type="Pfam" id="PF11412">
    <property type="entry name" value="DsbD_N"/>
    <property type="match status" value="1"/>
</dbReference>
<dbReference type="RefSeq" id="WP_109907747.1">
    <property type="nucleotide sequence ID" value="NZ_QGLE01000014.1"/>
</dbReference>
<dbReference type="OrthoDB" id="9811036at2"/>
<dbReference type="PANTHER" id="PTHR32234">
    <property type="entry name" value="THIOL:DISULFIDE INTERCHANGE PROTEIN DSBD"/>
    <property type="match status" value="1"/>
</dbReference>
<proteinExistence type="predicted"/>
<feature type="transmembrane region" description="Helical" evidence="6">
    <location>
        <begin position="454"/>
        <end position="475"/>
    </location>
</feature>
<feature type="transmembrane region" description="Helical" evidence="6">
    <location>
        <begin position="416"/>
        <end position="448"/>
    </location>
</feature>
<sequence length="688" mass="71187">MPRHIPSIRLILHVLVLALAVMVLPRLASAQPVATENAVAELIAEGPAVPGRTLSVALKLVARPGWHTYWVNPGDTGLATTIVWTVPQGVSAGAIAWPRPEAIPVGPFMNYGFEGETWLLTDIAVPEGFAGGTLELRARADWLICAEICVPEGADLSLSVPVAATFAADPAHALGFEQAREKLPLPLGEPVVATRAGDSLEILLPASMKVATARFFPFDGDSIVAAAPQVFDGSRLTATLEKDFKGTRLSGVIVVGGGGWTRSYVVDTPLASVAPAASAATAPPPAPAPDAPDIGILLALAFAFVGGLILNLMPCVLPVLSIKVLSMAGKGPGPVVRHHGIAYTLGVLACFALLAGALLTLRAGGESIGWGFQLQSPIVVSLLGYLFFALGLWMLDIVSFGNRLMGAGEGLVRRGGLAGTFGTGLLAAVVATPCTAPFMGAALGFALTRPAHEAFAVFMALGLGLSSPFLLISFVPGLARLLPKPGGWMVRLKKLLAFPLFASTVWLLWVLAVQSGPMGVAAAGAGLLLIALAAFLVHEFGGVGGRLVGTAAVIGALVLAAMPAESGAGKGLADQAGAEPYNPERLLALRTEGKPVFVNLTAAWCITCLVNEQVALERPAVKDALASTGTVYMIGDWTNRDGTITRLLAENGRSGVPLYLLYRPGADRPVVLPQLLTEGLVVEALTGR</sequence>
<dbReference type="Pfam" id="PF13899">
    <property type="entry name" value="Thioredoxin_7"/>
    <property type="match status" value="1"/>
</dbReference>
<keyword evidence="4 6" id="KW-1133">Transmembrane helix</keyword>
<feature type="transmembrane region" description="Helical" evidence="6">
    <location>
        <begin position="374"/>
        <end position="395"/>
    </location>
</feature>
<evidence type="ECO:0000256" key="5">
    <source>
        <dbReference type="ARBA" id="ARBA00023136"/>
    </source>
</evidence>
<dbReference type="Proteomes" id="UP000245461">
    <property type="component" value="Unassembled WGS sequence"/>
</dbReference>